<feature type="compositionally biased region" description="Acidic residues" evidence="3">
    <location>
        <begin position="16"/>
        <end position="44"/>
    </location>
</feature>
<evidence type="ECO:0000256" key="1">
    <source>
        <dbReference type="ARBA" id="ARBA00004123"/>
    </source>
</evidence>
<feature type="region of interest" description="Disordered" evidence="3">
    <location>
        <begin position="1"/>
        <end position="44"/>
    </location>
</feature>
<dbReference type="RefSeq" id="XP_066080057.1">
    <property type="nucleotide sequence ID" value="XM_066223960.1"/>
</dbReference>
<dbReference type="GeneID" id="91098932"/>
<dbReference type="Pfam" id="PF00385">
    <property type="entry name" value="Chromo"/>
    <property type="match status" value="1"/>
</dbReference>
<dbReference type="InterPro" id="IPR000953">
    <property type="entry name" value="Chromo/chromo_shadow_dom"/>
</dbReference>
<feature type="compositionally biased region" description="Acidic residues" evidence="3">
    <location>
        <begin position="147"/>
        <end position="156"/>
    </location>
</feature>
<feature type="region of interest" description="Disordered" evidence="3">
    <location>
        <begin position="97"/>
        <end position="157"/>
    </location>
</feature>
<dbReference type="PRINTS" id="PR00504">
    <property type="entry name" value="CHROMODOMAIN"/>
</dbReference>
<keyword evidence="2" id="KW-0539">Nucleus</keyword>
<dbReference type="PANTHER" id="PTHR22812">
    <property type="entry name" value="CHROMOBOX PROTEIN"/>
    <property type="match status" value="1"/>
</dbReference>
<dbReference type="PROSITE" id="PS50013">
    <property type="entry name" value="CHROMO_2"/>
    <property type="match status" value="1"/>
</dbReference>
<organism evidence="5 6">
    <name type="scientific">Kwoniella europaea PYCC6329</name>
    <dbReference type="NCBI Taxonomy" id="1423913"/>
    <lineage>
        <taxon>Eukaryota</taxon>
        <taxon>Fungi</taxon>
        <taxon>Dikarya</taxon>
        <taxon>Basidiomycota</taxon>
        <taxon>Agaricomycotina</taxon>
        <taxon>Tremellomycetes</taxon>
        <taxon>Tremellales</taxon>
        <taxon>Cryptococcaceae</taxon>
        <taxon>Kwoniella</taxon>
    </lineage>
</organism>
<dbReference type="InterPro" id="IPR008251">
    <property type="entry name" value="Chromo_shadow_dom"/>
</dbReference>
<comment type="subcellular location">
    <subcellularLocation>
        <location evidence="1">Nucleus</location>
    </subcellularLocation>
</comment>
<dbReference type="InterPro" id="IPR017984">
    <property type="entry name" value="Chromo_dom_subgr"/>
</dbReference>
<dbReference type="InterPro" id="IPR023780">
    <property type="entry name" value="Chromo_domain"/>
</dbReference>
<dbReference type="KEGG" id="ker:91098932"/>
<feature type="compositionally biased region" description="Low complexity" evidence="3">
    <location>
        <begin position="115"/>
        <end position="125"/>
    </location>
</feature>
<evidence type="ECO:0000256" key="2">
    <source>
        <dbReference type="ARBA" id="ARBA00023242"/>
    </source>
</evidence>
<feature type="compositionally biased region" description="Polar residues" evidence="3">
    <location>
        <begin position="129"/>
        <end position="139"/>
    </location>
</feature>
<dbReference type="GO" id="GO:0005634">
    <property type="term" value="C:nucleus"/>
    <property type="evidence" value="ECO:0007669"/>
    <property type="project" value="UniProtKB-SubCell"/>
</dbReference>
<dbReference type="GO" id="GO:0006338">
    <property type="term" value="P:chromatin remodeling"/>
    <property type="evidence" value="ECO:0007669"/>
    <property type="project" value="UniProtKB-ARBA"/>
</dbReference>
<dbReference type="AlphaFoldDB" id="A0AAX4K6W1"/>
<dbReference type="CDD" id="cd00024">
    <property type="entry name" value="CD_CSD"/>
    <property type="match status" value="1"/>
</dbReference>
<dbReference type="Pfam" id="PF01393">
    <property type="entry name" value="Chromo_shadow"/>
    <property type="match status" value="1"/>
</dbReference>
<protein>
    <recommendedName>
        <fullName evidence="4">Chromo domain-containing protein</fullName>
    </recommendedName>
</protein>
<name>A0AAX4K6W1_9TREE</name>
<accession>A0AAX4K6W1</accession>
<dbReference type="CDD" id="cd18657">
    <property type="entry name" value="CSD_Swi6"/>
    <property type="match status" value="1"/>
</dbReference>
<evidence type="ECO:0000259" key="4">
    <source>
        <dbReference type="PROSITE" id="PS50013"/>
    </source>
</evidence>
<sequence length="259" mass="29300">MSAARKSRSAEKEVEPEPMEVEEPAVDGAEEDDEEEEGEEEGEYEVEAIVDHRQKKGNQAGKYEYLVSWKGYGPEHNTWEPEEHVAHANDIVSRYWAGRPKNAVPPKETKKRGRSSVGGSSTPVPASQIVKSARTTNGTSRRKSQKDDEDDEELPEFEISHVDSTAKYEDVPDWEDTVTSVDTIERSSKDELVIYLTMVGGEKVAVPTDLAYRRCPQKVLKFYEKHLNQIPPDRNYVHESVLWVSFSLDAMFDVVGMIP</sequence>
<keyword evidence="6" id="KW-1185">Reference proteome</keyword>
<dbReference type="SUPFAM" id="SSF54160">
    <property type="entry name" value="Chromo domain-like"/>
    <property type="match status" value="2"/>
</dbReference>
<reference evidence="5 6" key="1">
    <citation type="submission" date="2024-01" db="EMBL/GenBank/DDBJ databases">
        <title>Comparative genomics of Cryptococcus and Kwoniella reveals pathogenesis evolution and contrasting modes of karyotype evolution via chromosome fusion or intercentromeric recombination.</title>
        <authorList>
            <person name="Coelho M.A."/>
            <person name="David-Palma M."/>
            <person name="Shea T."/>
            <person name="Bowers K."/>
            <person name="McGinley-Smith S."/>
            <person name="Mohammad A.W."/>
            <person name="Gnirke A."/>
            <person name="Yurkov A.M."/>
            <person name="Nowrousian M."/>
            <person name="Sun S."/>
            <person name="Cuomo C.A."/>
            <person name="Heitman J."/>
        </authorList>
    </citation>
    <scope>NUCLEOTIDE SEQUENCE [LARGE SCALE GENOMIC DNA]</scope>
    <source>
        <strain evidence="5 6">PYCC6329</strain>
    </source>
</reference>
<dbReference type="Gene3D" id="2.40.50.40">
    <property type="match status" value="2"/>
</dbReference>
<dbReference type="InterPro" id="IPR051219">
    <property type="entry name" value="Heterochromatin_chromo-domain"/>
</dbReference>
<feature type="domain" description="Chromo" evidence="4">
    <location>
        <begin position="44"/>
        <end position="107"/>
    </location>
</feature>
<dbReference type="SMART" id="SM00300">
    <property type="entry name" value="ChSh"/>
    <property type="match status" value="1"/>
</dbReference>
<gene>
    <name evidence="5" type="ORF">V865_000128</name>
</gene>
<dbReference type="SMART" id="SM00298">
    <property type="entry name" value="CHROMO"/>
    <property type="match status" value="1"/>
</dbReference>
<proteinExistence type="predicted"/>
<dbReference type="InterPro" id="IPR016197">
    <property type="entry name" value="Chromo-like_dom_sf"/>
</dbReference>
<dbReference type="Proteomes" id="UP001358614">
    <property type="component" value="Chromosome 1"/>
</dbReference>
<evidence type="ECO:0000256" key="3">
    <source>
        <dbReference type="SAM" id="MobiDB-lite"/>
    </source>
</evidence>
<evidence type="ECO:0000313" key="6">
    <source>
        <dbReference type="Proteomes" id="UP001358614"/>
    </source>
</evidence>
<dbReference type="EMBL" id="CP144089">
    <property type="protein sequence ID" value="WWD02090.1"/>
    <property type="molecule type" value="Genomic_DNA"/>
</dbReference>
<evidence type="ECO:0000313" key="5">
    <source>
        <dbReference type="EMBL" id="WWD02090.1"/>
    </source>
</evidence>